<sequence>MSAIPHDHFTTVRKTPSTPGSDWCSASDRIFMTSRIAGTSQNPARTPVREGGRVRMVLSPCSCARVGFAAS</sequence>
<organism evidence="2 3">
    <name type="scientific">Propionibacterium acidifaciens F0233</name>
    <dbReference type="NCBI Taxonomy" id="553198"/>
    <lineage>
        <taxon>Bacteria</taxon>
        <taxon>Bacillati</taxon>
        <taxon>Actinomycetota</taxon>
        <taxon>Actinomycetes</taxon>
        <taxon>Propionibacteriales</taxon>
        <taxon>Propionibacteriaceae</taxon>
        <taxon>Propionibacterium</taxon>
    </lineage>
</organism>
<keyword evidence="3" id="KW-1185">Reference proteome</keyword>
<dbReference type="Proteomes" id="UP000017052">
    <property type="component" value="Unassembled WGS sequence"/>
</dbReference>
<comment type="caution">
    <text evidence="2">The sequence shown here is derived from an EMBL/GenBank/DDBJ whole genome shotgun (WGS) entry which is preliminary data.</text>
</comment>
<evidence type="ECO:0000313" key="3">
    <source>
        <dbReference type="Proteomes" id="UP000017052"/>
    </source>
</evidence>
<feature type="compositionally biased region" description="Basic and acidic residues" evidence="1">
    <location>
        <begin position="1"/>
        <end position="10"/>
    </location>
</feature>
<dbReference type="AlphaFoldDB" id="U2QQS5"/>
<protein>
    <submittedName>
        <fullName evidence="2">Uncharacterized protein</fullName>
    </submittedName>
</protein>
<gene>
    <name evidence="2" type="ORF">HMPREF0682_1529</name>
</gene>
<reference evidence="2" key="1">
    <citation type="submission" date="2013-08" db="EMBL/GenBank/DDBJ databases">
        <authorList>
            <person name="Durkin A.S."/>
            <person name="Haft D.R."/>
            <person name="McCorrison J."/>
            <person name="Torralba M."/>
            <person name="Gillis M."/>
            <person name="Haft D.H."/>
            <person name="Methe B."/>
            <person name="Sutton G."/>
            <person name="Nelson K.E."/>
        </authorList>
    </citation>
    <scope>NUCLEOTIDE SEQUENCE [LARGE SCALE GENOMIC DNA]</scope>
    <source>
        <strain evidence="2">F0233</strain>
    </source>
</reference>
<evidence type="ECO:0000256" key="1">
    <source>
        <dbReference type="SAM" id="MobiDB-lite"/>
    </source>
</evidence>
<proteinExistence type="predicted"/>
<name>U2QQS5_9ACTN</name>
<accession>U2QQS5</accession>
<evidence type="ECO:0000313" key="2">
    <source>
        <dbReference type="EMBL" id="ERK58881.1"/>
    </source>
</evidence>
<feature type="region of interest" description="Disordered" evidence="1">
    <location>
        <begin position="1"/>
        <end position="21"/>
    </location>
</feature>
<dbReference type="EMBL" id="ACVN02000129">
    <property type="protein sequence ID" value="ERK58881.1"/>
    <property type="molecule type" value="Genomic_DNA"/>
</dbReference>